<feature type="domain" description="DUF7580" evidence="1">
    <location>
        <begin position="82"/>
        <end position="412"/>
    </location>
</feature>
<sequence>MCKMISNFEGIGGDWHFLERRKFFSQQENRRKWLKELGKWNDRLRTVYERCKVSESSTQGPVFKVIQPSTASPAPAAGKLSHSAQLRALSRRLFVAISSYWLCNCPSRHEASFCLANCISMSNDSSLGQLHFDFLISEWEDITSASLLRKPSRYKVKWHEGSVTYSTACGNNGSIARLKDICAAIESVRTQKTVAFQLHIEDDGQTRVLLGPELRSKDLPYYRDSDLQPASISLDQLLTREKKPPLAIRLRLAHIFAHSVFQLHESPWPSNQWNKEHITFFYMENTDKIDYDHPYLNTSFETFSDQKETRDPTLMHKNAGILKLGILLIELYDWKPIETHRQPLDLKNGQCTVNTDTYTAFRMLEKMKASNRVKVPGYIDLIKACLNVGWVHTAGEVSLEDESTRIGFQQAIIAPLKNVVTSLESGKAIKESTSSSISREGGKFKLKRLLGLGMKK</sequence>
<evidence type="ECO:0000313" key="2">
    <source>
        <dbReference type="EMBL" id="RPA80999.1"/>
    </source>
</evidence>
<dbReference type="Proteomes" id="UP000275078">
    <property type="component" value="Unassembled WGS sequence"/>
</dbReference>
<dbReference type="STRING" id="1160509.A0A3N4I4M4"/>
<dbReference type="PANTHER" id="PTHR35186:SF4">
    <property type="entry name" value="PRION-INHIBITION AND PROPAGATION HELO DOMAIN-CONTAINING PROTEIN"/>
    <property type="match status" value="1"/>
</dbReference>
<accession>A0A3N4I4M4</accession>
<gene>
    <name evidence="2" type="ORF">BJ508DRAFT_118033</name>
</gene>
<protein>
    <recommendedName>
        <fullName evidence="1">DUF7580 domain-containing protein</fullName>
    </recommendedName>
</protein>
<dbReference type="PANTHER" id="PTHR35186">
    <property type="entry name" value="ANK_REP_REGION DOMAIN-CONTAINING PROTEIN"/>
    <property type="match status" value="1"/>
</dbReference>
<dbReference type="OrthoDB" id="3565018at2759"/>
<dbReference type="AlphaFoldDB" id="A0A3N4I4M4"/>
<evidence type="ECO:0000313" key="3">
    <source>
        <dbReference type="Proteomes" id="UP000275078"/>
    </source>
</evidence>
<organism evidence="2 3">
    <name type="scientific">Ascobolus immersus RN42</name>
    <dbReference type="NCBI Taxonomy" id="1160509"/>
    <lineage>
        <taxon>Eukaryota</taxon>
        <taxon>Fungi</taxon>
        <taxon>Dikarya</taxon>
        <taxon>Ascomycota</taxon>
        <taxon>Pezizomycotina</taxon>
        <taxon>Pezizomycetes</taxon>
        <taxon>Pezizales</taxon>
        <taxon>Ascobolaceae</taxon>
        <taxon>Ascobolus</taxon>
    </lineage>
</organism>
<evidence type="ECO:0000259" key="1">
    <source>
        <dbReference type="Pfam" id="PF24476"/>
    </source>
</evidence>
<dbReference type="InterPro" id="IPR056002">
    <property type="entry name" value="DUF7580"/>
</dbReference>
<reference evidence="2 3" key="1">
    <citation type="journal article" date="2018" name="Nat. Ecol. Evol.">
        <title>Pezizomycetes genomes reveal the molecular basis of ectomycorrhizal truffle lifestyle.</title>
        <authorList>
            <person name="Murat C."/>
            <person name="Payen T."/>
            <person name="Noel B."/>
            <person name="Kuo A."/>
            <person name="Morin E."/>
            <person name="Chen J."/>
            <person name="Kohler A."/>
            <person name="Krizsan K."/>
            <person name="Balestrini R."/>
            <person name="Da Silva C."/>
            <person name="Montanini B."/>
            <person name="Hainaut M."/>
            <person name="Levati E."/>
            <person name="Barry K.W."/>
            <person name="Belfiori B."/>
            <person name="Cichocki N."/>
            <person name="Clum A."/>
            <person name="Dockter R.B."/>
            <person name="Fauchery L."/>
            <person name="Guy J."/>
            <person name="Iotti M."/>
            <person name="Le Tacon F."/>
            <person name="Lindquist E.A."/>
            <person name="Lipzen A."/>
            <person name="Malagnac F."/>
            <person name="Mello A."/>
            <person name="Molinier V."/>
            <person name="Miyauchi S."/>
            <person name="Poulain J."/>
            <person name="Riccioni C."/>
            <person name="Rubini A."/>
            <person name="Sitrit Y."/>
            <person name="Splivallo R."/>
            <person name="Traeger S."/>
            <person name="Wang M."/>
            <person name="Zifcakova L."/>
            <person name="Wipf D."/>
            <person name="Zambonelli A."/>
            <person name="Paolocci F."/>
            <person name="Nowrousian M."/>
            <person name="Ottonello S."/>
            <person name="Baldrian P."/>
            <person name="Spatafora J.W."/>
            <person name="Henrissat B."/>
            <person name="Nagy L.G."/>
            <person name="Aury J.M."/>
            <person name="Wincker P."/>
            <person name="Grigoriev I.V."/>
            <person name="Bonfante P."/>
            <person name="Martin F.M."/>
        </authorList>
    </citation>
    <scope>NUCLEOTIDE SEQUENCE [LARGE SCALE GENOMIC DNA]</scope>
    <source>
        <strain evidence="2 3">RN42</strain>
    </source>
</reference>
<keyword evidence="3" id="KW-1185">Reference proteome</keyword>
<dbReference type="Pfam" id="PF24476">
    <property type="entry name" value="DUF7580"/>
    <property type="match status" value="1"/>
</dbReference>
<proteinExistence type="predicted"/>
<name>A0A3N4I4M4_ASCIM</name>
<dbReference type="EMBL" id="ML119683">
    <property type="protein sequence ID" value="RPA80999.1"/>
    <property type="molecule type" value="Genomic_DNA"/>
</dbReference>